<dbReference type="AlphaFoldDB" id="A0A2D4F743"/>
<name>A0A2D4F743_MICCO</name>
<reference evidence="1" key="1">
    <citation type="submission" date="2017-07" db="EMBL/GenBank/DDBJ databases">
        <authorList>
            <person name="Mikheyev A."/>
            <person name="Grau M."/>
        </authorList>
    </citation>
    <scope>NUCLEOTIDE SEQUENCE</scope>
    <source>
        <tissue evidence="1">Venom_gland</tissue>
    </source>
</reference>
<proteinExistence type="predicted"/>
<dbReference type="EMBL" id="IACJ01053662">
    <property type="protein sequence ID" value="LAA43321.1"/>
    <property type="molecule type" value="Transcribed_RNA"/>
</dbReference>
<reference evidence="1" key="2">
    <citation type="submission" date="2017-11" db="EMBL/GenBank/DDBJ databases">
        <title>Coralsnake Venomics: Analyses of Venom Gland Transcriptomes and Proteomes of Six Brazilian Taxa.</title>
        <authorList>
            <person name="Aird S.D."/>
            <person name="Jorge da Silva N."/>
            <person name="Qiu L."/>
            <person name="Villar-Briones A."/>
            <person name="Aparecida-Saddi V."/>
            <person name="Campos-Telles M.P."/>
            <person name="Grau M."/>
            <person name="Mikheyev A.S."/>
        </authorList>
    </citation>
    <scope>NUCLEOTIDE SEQUENCE</scope>
    <source>
        <tissue evidence="1">Venom_gland</tissue>
    </source>
</reference>
<evidence type="ECO:0000313" key="1">
    <source>
        <dbReference type="EMBL" id="LAA43321.1"/>
    </source>
</evidence>
<organism evidence="1">
    <name type="scientific">Micrurus corallinus</name>
    <name type="common">Brazilian coral snake</name>
    <dbReference type="NCBI Taxonomy" id="54390"/>
    <lineage>
        <taxon>Eukaryota</taxon>
        <taxon>Metazoa</taxon>
        <taxon>Chordata</taxon>
        <taxon>Craniata</taxon>
        <taxon>Vertebrata</taxon>
        <taxon>Euteleostomi</taxon>
        <taxon>Lepidosauria</taxon>
        <taxon>Squamata</taxon>
        <taxon>Bifurcata</taxon>
        <taxon>Unidentata</taxon>
        <taxon>Episquamata</taxon>
        <taxon>Toxicofera</taxon>
        <taxon>Serpentes</taxon>
        <taxon>Colubroidea</taxon>
        <taxon>Elapidae</taxon>
        <taxon>Elapinae</taxon>
        <taxon>Micrurus</taxon>
    </lineage>
</organism>
<accession>A0A2D4F743</accession>
<sequence>MGFLLPAQRILSAEPEASVMVASINKLPLRSRFHPASPSAPLTPLPPQGGWGRALGKVPQGCWPLCEVSCLTNLCWEHSDASGNGCAVERGSLKRTLFLLNFEINTYENLAQVSLVSIQAPFTFHGLQMASVILAYSTGQRCHLSCELLPHETAAGKWCSLAIRWVL</sequence>
<protein>
    <submittedName>
        <fullName evidence="1">Uncharacterized protein</fullName>
    </submittedName>
</protein>